<dbReference type="InterPro" id="IPR004827">
    <property type="entry name" value="bZIP"/>
</dbReference>
<evidence type="ECO:0000313" key="10">
    <source>
        <dbReference type="EMBL" id="VDD81387.1"/>
    </source>
</evidence>
<dbReference type="STRING" id="53468.A0A158QV75"/>
<dbReference type="PANTHER" id="PTHR46004:SF3">
    <property type="entry name" value="CYCLIC AMP RESPONSE ELEMENT-BINDING PROTEIN A"/>
    <property type="match status" value="1"/>
</dbReference>
<dbReference type="Proteomes" id="UP000267029">
    <property type="component" value="Unassembled WGS sequence"/>
</dbReference>
<reference evidence="10 11" key="1">
    <citation type="submission" date="2018-10" db="EMBL/GenBank/DDBJ databases">
        <authorList>
            <consortium name="Pathogen Informatics"/>
        </authorList>
    </citation>
    <scope>NUCLEOTIDE SEQUENCE [LARGE SCALE GENOMIC DNA]</scope>
</reference>
<feature type="transmembrane region" description="Helical" evidence="8">
    <location>
        <begin position="65"/>
        <end position="81"/>
    </location>
</feature>
<keyword evidence="6" id="KW-0175">Coiled coil</keyword>
<feature type="domain" description="BZIP" evidence="9">
    <location>
        <begin position="361"/>
        <end position="376"/>
    </location>
</feature>
<evidence type="ECO:0000256" key="4">
    <source>
        <dbReference type="ARBA" id="ARBA00023163"/>
    </source>
</evidence>
<accession>A0A158QV75</accession>
<keyword evidence="8" id="KW-0472">Membrane</keyword>
<comment type="subcellular location">
    <subcellularLocation>
        <location evidence="1">Nucleus</location>
    </subcellularLocation>
</comment>
<keyword evidence="11" id="KW-1185">Reference proteome</keyword>
<dbReference type="EMBL" id="UXSR01005359">
    <property type="protein sequence ID" value="VDD81387.1"/>
    <property type="molecule type" value="Genomic_DNA"/>
</dbReference>
<keyword evidence="2" id="KW-0805">Transcription regulation</keyword>
<dbReference type="PANTHER" id="PTHR46004">
    <property type="entry name" value="CYCLIC AMP RESPONSE ELEMENT-BINDING PROTEIN A"/>
    <property type="match status" value="1"/>
</dbReference>
<organism evidence="10 11">
    <name type="scientific">Mesocestoides corti</name>
    <name type="common">Flatworm</name>
    <dbReference type="NCBI Taxonomy" id="53468"/>
    <lineage>
        <taxon>Eukaryota</taxon>
        <taxon>Metazoa</taxon>
        <taxon>Spiralia</taxon>
        <taxon>Lophotrochozoa</taxon>
        <taxon>Platyhelminthes</taxon>
        <taxon>Cestoda</taxon>
        <taxon>Eucestoda</taxon>
        <taxon>Cyclophyllidea</taxon>
        <taxon>Mesocestoididae</taxon>
        <taxon>Mesocestoides</taxon>
    </lineage>
</organism>
<name>A0A158QV75_MESCO</name>
<feature type="compositionally biased region" description="Polar residues" evidence="7">
    <location>
        <begin position="307"/>
        <end position="321"/>
    </location>
</feature>
<gene>
    <name evidence="10" type="ORF">MCOS_LOCUS7390</name>
</gene>
<dbReference type="AlphaFoldDB" id="A0A158QV75"/>
<dbReference type="PROSITE" id="PS00036">
    <property type="entry name" value="BZIP_BASIC"/>
    <property type="match status" value="1"/>
</dbReference>
<dbReference type="Pfam" id="PF00170">
    <property type="entry name" value="bZIP_1"/>
    <property type="match status" value="1"/>
</dbReference>
<dbReference type="OrthoDB" id="674948at2759"/>
<evidence type="ECO:0000256" key="2">
    <source>
        <dbReference type="ARBA" id="ARBA00023015"/>
    </source>
</evidence>
<sequence length="757" mass="83762">MEVLELSDVFPGLDDEDLVRSTLCNYSFSLHWTLNKCGLLMFLTTYLRMILRTICLLILLQKMRLNLNLSMLIFLVLVVFYNDKIDFANELVVGDEVEVNNSTDHFVAPSGVHGKPDLFNDQDAFHRSNASDTSPETFRLSPEISSNCSTPPITDSFGTNPNLALISKKFKRHPYAESLVGEPVAKKTSCSFSPPAISCDTNSSTVNRIHYVLQKGQTLILQTEKPYRIPQVFSSQARLKTITSVGSTAQQVYRADSSERTRGKALTNNQRTLSVYPLTPPGSHTSSDTDAGADSPADGADPRNRLSIFSSRNGYSTPSASASGVLVLTEEEKRTLIAEGYSVPTRLPLSKQEERNLKKIRRKIKNKISAQESRRKKKEYVETLEKRWVIVLPCFVWSMRAPPCPDQKFIYFAAAFASACTVKATATRRTLRHTIRLSAGLDALDLKAASLLHARARAHLHIVTALYFRVSVEVYSQENSELKRRLDGLEGTNRSLLSQLRHLQQLVNKANLTSSVPTTSSTSSSVSAVKRSSNSNSNSFSSSTSSACLMVFLVCFAALFAGQPDAESNSGSSLSFRVHTTTSGHIVGDLSTLGSLHQIGYTWSGKNHKTYPSNPRPDGDYARGPNVSHMRSPPTGTASIYRVHEWARTSYLKGNIQPKPQNSNTPAVPTGRSRLLGSSKEFEECEPLTWWEYFFGKSGFECPDTDGTRSTEETLFKPTGQQTNQSVNQSSTPLNASMQLEKPLYLIRMSSIILQSA</sequence>
<protein>
    <recommendedName>
        <fullName evidence="9">BZIP domain-containing protein</fullName>
    </recommendedName>
</protein>
<dbReference type="GO" id="GO:0005634">
    <property type="term" value="C:nucleus"/>
    <property type="evidence" value="ECO:0007669"/>
    <property type="project" value="UniProtKB-SubCell"/>
</dbReference>
<keyword evidence="5" id="KW-0539">Nucleus</keyword>
<feature type="coiled-coil region" evidence="6">
    <location>
        <begin position="472"/>
        <end position="506"/>
    </location>
</feature>
<dbReference type="GO" id="GO:0035497">
    <property type="term" value="F:cAMP response element binding"/>
    <property type="evidence" value="ECO:0007669"/>
    <property type="project" value="TreeGrafter"/>
</dbReference>
<evidence type="ECO:0000256" key="7">
    <source>
        <dbReference type="SAM" id="MobiDB-lite"/>
    </source>
</evidence>
<dbReference type="InterPro" id="IPR008917">
    <property type="entry name" value="TF_DNA-bd_sf"/>
</dbReference>
<dbReference type="GO" id="GO:0000981">
    <property type="term" value="F:DNA-binding transcription factor activity, RNA polymerase II-specific"/>
    <property type="evidence" value="ECO:0007669"/>
    <property type="project" value="TreeGrafter"/>
</dbReference>
<dbReference type="Gene3D" id="1.20.5.170">
    <property type="match status" value="1"/>
</dbReference>
<feature type="region of interest" description="Disordered" evidence="7">
    <location>
        <begin position="514"/>
        <end position="540"/>
    </location>
</feature>
<keyword evidence="3" id="KW-0238">DNA-binding</keyword>
<keyword evidence="8" id="KW-1133">Transmembrane helix</keyword>
<evidence type="ECO:0000256" key="1">
    <source>
        <dbReference type="ARBA" id="ARBA00004123"/>
    </source>
</evidence>
<feature type="region of interest" description="Disordered" evidence="7">
    <location>
        <begin position="654"/>
        <end position="674"/>
    </location>
</feature>
<keyword evidence="4" id="KW-0804">Transcription</keyword>
<feature type="compositionally biased region" description="Low complexity" evidence="7">
    <location>
        <begin position="285"/>
        <end position="299"/>
    </location>
</feature>
<dbReference type="SUPFAM" id="SSF47454">
    <property type="entry name" value="A DNA-binding domain in eukaryotic transcription factors"/>
    <property type="match status" value="1"/>
</dbReference>
<evidence type="ECO:0000313" key="11">
    <source>
        <dbReference type="Proteomes" id="UP000267029"/>
    </source>
</evidence>
<evidence type="ECO:0000256" key="6">
    <source>
        <dbReference type="SAM" id="Coils"/>
    </source>
</evidence>
<feature type="compositionally biased region" description="Polar residues" evidence="7">
    <location>
        <begin position="658"/>
        <end position="667"/>
    </location>
</feature>
<evidence type="ECO:0000256" key="5">
    <source>
        <dbReference type="ARBA" id="ARBA00023242"/>
    </source>
</evidence>
<evidence type="ECO:0000256" key="3">
    <source>
        <dbReference type="ARBA" id="ARBA00023125"/>
    </source>
</evidence>
<feature type="transmembrane region" description="Helical" evidence="8">
    <location>
        <begin position="39"/>
        <end position="60"/>
    </location>
</feature>
<proteinExistence type="predicted"/>
<feature type="region of interest" description="Disordered" evidence="7">
    <location>
        <begin position="248"/>
        <end position="321"/>
    </location>
</feature>
<evidence type="ECO:0000259" key="9">
    <source>
        <dbReference type="PROSITE" id="PS00036"/>
    </source>
</evidence>
<keyword evidence="8" id="KW-0812">Transmembrane</keyword>
<evidence type="ECO:0000256" key="8">
    <source>
        <dbReference type="SAM" id="Phobius"/>
    </source>
</evidence>